<protein>
    <recommendedName>
        <fullName evidence="3">Nucleotide pyrophosphohydrolase</fullName>
    </recommendedName>
</protein>
<dbReference type="Pfam" id="PF12643">
    <property type="entry name" value="MazG-like"/>
    <property type="match status" value="1"/>
</dbReference>
<dbReference type="RefSeq" id="WP_036097187.1">
    <property type="nucleotide sequence ID" value="NZ_AODF01000014.1"/>
</dbReference>
<dbReference type="PANTHER" id="PTHR46523:SF1">
    <property type="entry name" value="DCTP PYROPHOSPHATASE 1"/>
    <property type="match status" value="1"/>
</dbReference>
<dbReference type="PIRSF" id="PIRSF029826">
    <property type="entry name" value="UCP029826_pph"/>
    <property type="match status" value="1"/>
</dbReference>
<dbReference type="Gene3D" id="1.10.287.1080">
    <property type="entry name" value="MazG-like"/>
    <property type="match status" value="1"/>
</dbReference>
<dbReference type="InterPro" id="IPR052555">
    <property type="entry name" value="dCTP_Pyrophosphatase"/>
</dbReference>
<sequence>MKELQNEIADFLKSRNWQDQYQLKKDLALSISIEAAELLECFQWKDSAEAVATKQDEILDELGDVLIYSLQLADSLGLDGADIVRRKMEKNKRRSWE</sequence>
<dbReference type="PANTHER" id="PTHR46523">
    <property type="entry name" value="DCTP PYROPHOSPHATASE 1"/>
    <property type="match status" value="1"/>
</dbReference>
<organism evidence="1 2">
    <name type="scientific">Listeria floridensis FSL S10-1187</name>
    <dbReference type="NCBI Taxonomy" id="1265817"/>
    <lineage>
        <taxon>Bacteria</taxon>
        <taxon>Bacillati</taxon>
        <taxon>Bacillota</taxon>
        <taxon>Bacilli</taxon>
        <taxon>Bacillales</taxon>
        <taxon>Listeriaceae</taxon>
        <taxon>Listeria</taxon>
    </lineage>
</organism>
<dbReference type="EMBL" id="AODF01000014">
    <property type="protein sequence ID" value="EUJ32008.1"/>
    <property type="molecule type" value="Genomic_DNA"/>
</dbReference>
<keyword evidence="2" id="KW-1185">Reference proteome</keyword>
<name>A0ABP3AY81_9LIST</name>
<proteinExistence type="predicted"/>
<reference evidence="1 2" key="1">
    <citation type="journal article" date="2014" name="Int. J. Syst. Evol. Microbiol.">
        <title>Listeria floridensis sp. nov., Listeria aquatica sp. nov., Listeria cornellensis sp. nov., Listeria riparia sp. nov. and Listeria grandensis sp. nov., from agricultural and natural environments.</title>
        <authorList>
            <person name="den Bakker H.C."/>
            <person name="Warchocki S."/>
            <person name="Wright E.M."/>
            <person name="Allred A.F."/>
            <person name="Ahlstrom C."/>
            <person name="Manuel C.S."/>
            <person name="Stasiewicz M.J."/>
            <person name="Burrell A."/>
            <person name="Roof S."/>
            <person name="Strawn L."/>
            <person name="Fortes E.D."/>
            <person name="Nightingale K.K."/>
            <person name="Kephart D."/>
            <person name="Wiedmann M."/>
        </authorList>
    </citation>
    <scope>NUCLEOTIDE SEQUENCE [LARGE SCALE GENOMIC DNA]</scope>
    <source>
        <strain evidence="1 2">FSL S10-1187</strain>
    </source>
</reference>
<dbReference type="CDD" id="cd11537">
    <property type="entry name" value="NTP-PPase_RS21-C6_like"/>
    <property type="match status" value="1"/>
</dbReference>
<evidence type="ECO:0000313" key="1">
    <source>
        <dbReference type="EMBL" id="EUJ32008.1"/>
    </source>
</evidence>
<evidence type="ECO:0008006" key="3">
    <source>
        <dbReference type="Google" id="ProtNLM"/>
    </source>
</evidence>
<dbReference type="Proteomes" id="UP000019249">
    <property type="component" value="Unassembled WGS sequence"/>
</dbReference>
<evidence type="ECO:0000313" key="2">
    <source>
        <dbReference type="Proteomes" id="UP000019249"/>
    </source>
</evidence>
<comment type="caution">
    <text evidence="1">The sequence shown here is derived from an EMBL/GenBank/DDBJ whole genome shotgun (WGS) entry which is preliminary data.</text>
</comment>
<dbReference type="SUPFAM" id="SSF101386">
    <property type="entry name" value="all-alpha NTP pyrophosphatases"/>
    <property type="match status" value="1"/>
</dbReference>
<dbReference type="InterPro" id="IPR025984">
    <property type="entry name" value="DCTPP"/>
</dbReference>
<accession>A0ABP3AY81</accession>
<gene>
    <name evidence="1" type="ORF">MFLO_07457</name>
</gene>